<name>A0A369T788_9PROT</name>
<keyword evidence="3" id="KW-1185">Reference proteome</keyword>
<evidence type="ECO:0000313" key="2">
    <source>
        <dbReference type="EMBL" id="RDD60732.1"/>
    </source>
</evidence>
<comment type="caution">
    <text evidence="2">The sequence shown here is derived from an EMBL/GenBank/DDBJ whole genome shotgun (WGS) entry which is preliminary data.</text>
</comment>
<reference evidence="2 3" key="1">
    <citation type="submission" date="2018-07" db="EMBL/GenBank/DDBJ databases">
        <title>Venubactetium sediminum gen. nov., sp. nov., isolated from a marine solar saltern.</title>
        <authorList>
            <person name="Wang S."/>
        </authorList>
    </citation>
    <scope>NUCLEOTIDE SEQUENCE [LARGE SCALE GENOMIC DNA]</scope>
    <source>
        <strain evidence="2 3">WD2A32</strain>
    </source>
</reference>
<accession>A0A369T788</accession>
<organism evidence="2 3">
    <name type="scientific">Ferruginivarius sediminum</name>
    <dbReference type="NCBI Taxonomy" id="2661937"/>
    <lineage>
        <taxon>Bacteria</taxon>
        <taxon>Pseudomonadati</taxon>
        <taxon>Pseudomonadota</taxon>
        <taxon>Alphaproteobacteria</taxon>
        <taxon>Rhodospirillales</taxon>
        <taxon>Rhodospirillaceae</taxon>
        <taxon>Ferruginivarius</taxon>
    </lineage>
</organism>
<proteinExistence type="predicted"/>
<gene>
    <name evidence="2" type="ORF">DRB17_16540</name>
</gene>
<evidence type="ECO:0000313" key="3">
    <source>
        <dbReference type="Proteomes" id="UP000253941"/>
    </source>
</evidence>
<evidence type="ECO:0000259" key="1">
    <source>
        <dbReference type="Pfam" id="PF06568"/>
    </source>
</evidence>
<dbReference type="EMBL" id="QPMH01000021">
    <property type="protein sequence ID" value="RDD60732.1"/>
    <property type="molecule type" value="Genomic_DNA"/>
</dbReference>
<dbReference type="InterPro" id="IPR009506">
    <property type="entry name" value="YjiS-like"/>
</dbReference>
<sequence>MARSATIPQGASLPVRIVQALVTAINDWWDERRAISQLRELDERMLHDMGISRSEIVAAVRGEIYRP</sequence>
<dbReference type="AlphaFoldDB" id="A0A369T788"/>
<dbReference type="Pfam" id="PF06568">
    <property type="entry name" value="YjiS-like"/>
    <property type="match status" value="1"/>
</dbReference>
<dbReference type="Proteomes" id="UP000253941">
    <property type="component" value="Unassembled WGS sequence"/>
</dbReference>
<feature type="domain" description="YjiS-like" evidence="1">
    <location>
        <begin position="21"/>
        <end position="56"/>
    </location>
</feature>
<protein>
    <submittedName>
        <fullName evidence="2">DUF1127 domain-containing protein</fullName>
    </submittedName>
</protein>